<dbReference type="GO" id="GO:0005737">
    <property type="term" value="C:cytoplasm"/>
    <property type="evidence" value="ECO:0007669"/>
    <property type="project" value="UniProtKB-SubCell"/>
</dbReference>
<evidence type="ECO:0000313" key="10">
    <source>
        <dbReference type="Ensembl" id="ENSGACP00000028880.1"/>
    </source>
</evidence>
<comment type="subcellular location">
    <subcellularLocation>
        <location evidence="2">Cytoplasm</location>
    </subcellularLocation>
    <subcellularLocation>
        <location evidence="1">Membrane</location>
        <topology evidence="1">Single-pass membrane protein</topology>
    </subcellularLocation>
</comment>
<organism evidence="10 11">
    <name type="scientific">Gasterosteus aculeatus aculeatus</name>
    <name type="common">three-spined stickleback</name>
    <dbReference type="NCBI Taxonomy" id="481459"/>
    <lineage>
        <taxon>Eukaryota</taxon>
        <taxon>Metazoa</taxon>
        <taxon>Chordata</taxon>
        <taxon>Craniata</taxon>
        <taxon>Vertebrata</taxon>
        <taxon>Euteleostomi</taxon>
        <taxon>Actinopterygii</taxon>
        <taxon>Neopterygii</taxon>
        <taxon>Teleostei</taxon>
        <taxon>Neoteleostei</taxon>
        <taxon>Acanthomorphata</taxon>
        <taxon>Eupercaria</taxon>
        <taxon>Perciformes</taxon>
        <taxon>Cottioidei</taxon>
        <taxon>Gasterosteales</taxon>
        <taxon>Gasterosteidae</taxon>
        <taxon>Gasterosteus</taxon>
    </lineage>
</organism>
<keyword evidence="6" id="KW-0175">Coiled coil</keyword>
<evidence type="ECO:0000256" key="2">
    <source>
        <dbReference type="ARBA" id="ARBA00004496"/>
    </source>
</evidence>
<evidence type="ECO:0000256" key="9">
    <source>
        <dbReference type="SAM" id="Phobius"/>
    </source>
</evidence>
<keyword evidence="4 9" id="KW-0812">Transmembrane</keyword>
<evidence type="ECO:0000256" key="8">
    <source>
        <dbReference type="SAM" id="MobiDB-lite"/>
    </source>
</evidence>
<feature type="transmembrane region" description="Helical" evidence="9">
    <location>
        <begin position="416"/>
        <end position="437"/>
    </location>
</feature>
<dbReference type="Pfam" id="PF05781">
    <property type="entry name" value="MRVI1"/>
    <property type="match status" value="1"/>
</dbReference>
<feature type="compositionally biased region" description="Basic residues" evidence="8">
    <location>
        <begin position="347"/>
        <end position="356"/>
    </location>
</feature>
<feature type="region of interest" description="Disordered" evidence="8">
    <location>
        <begin position="223"/>
        <end position="263"/>
    </location>
</feature>
<feature type="compositionally biased region" description="Polar residues" evidence="8">
    <location>
        <begin position="287"/>
        <end position="297"/>
    </location>
</feature>
<sequence>MYSHDHSGESNNLPAVPPDYRFECTDRVSVMQTFQNQSQHDAETNGISRSTTLDSEDSDDESSRDEQPITNWNELSIIERVGLNGAELSEKDLEAAFSQIALASRCDQFTLKQRLQAEEHARNLAEDNVQLELARGRETLETLKGLCLDSKRSKILQRLELSLDILGGTVERISNTAEVLGAVHQEARVSRAVGLLVAHVENLRRQHDRNMLELEDAKKTIQLQNSCRSAVNPNASPDPEESEGRKKNSQQNSGRRRVSVTLIPTQIQEKIKLDADKKALRGRSVSKDSFLSHSSPPLGSESCCPAGTKADGSLADSRPVDPEETLSGAPAAELLPPPAPGPEGRPSKHQGSRKLRDKNSPLDSLRHRHKGKAALSKKKADKDKKSATAYRRPSPSTCGSWWGRRPPARWVLRCRWALLLVYLLVLFCVVTLTCVLWKLHDEGNL</sequence>
<proteinExistence type="predicted"/>
<evidence type="ECO:0000256" key="5">
    <source>
        <dbReference type="ARBA" id="ARBA00022989"/>
    </source>
</evidence>
<keyword evidence="3" id="KW-0963">Cytoplasm</keyword>
<dbReference type="GO" id="GO:0016020">
    <property type="term" value="C:membrane"/>
    <property type="evidence" value="ECO:0007669"/>
    <property type="project" value="UniProtKB-SubCell"/>
</dbReference>
<keyword evidence="7 9" id="KW-0472">Membrane</keyword>
<reference evidence="10" key="3">
    <citation type="submission" date="2025-09" db="UniProtKB">
        <authorList>
            <consortium name="Ensembl"/>
        </authorList>
    </citation>
    <scope>IDENTIFICATION</scope>
</reference>
<feature type="compositionally biased region" description="Polar residues" evidence="8">
    <location>
        <begin position="223"/>
        <end position="235"/>
    </location>
</feature>
<reference evidence="10 11" key="1">
    <citation type="journal article" date="2021" name="G3 (Bethesda)">
        <title>Improved contiguity of the threespine stickleback genome using long-read sequencing.</title>
        <authorList>
            <person name="Nath S."/>
            <person name="Shaw D.E."/>
            <person name="White M.A."/>
        </authorList>
    </citation>
    <scope>NUCLEOTIDE SEQUENCE [LARGE SCALE GENOMIC DNA]</scope>
    <source>
        <strain evidence="10 11">Lake Benthic</strain>
    </source>
</reference>
<evidence type="ECO:0008006" key="12">
    <source>
        <dbReference type="Google" id="ProtNLM"/>
    </source>
</evidence>
<evidence type="ECO:0000256" key="4">
    <source>
        <dbReference type="ARBA" id="ARBA00022692"/>
    </source>
</evidence>
<protein>
    <recommendedName>
        <fullName evidence="12">Lymphoid-restricted membrane protein-like</fullName>
    </recommendedName>
</protein>
<evidence type="ECO:0000313" key="11">
    <source>
        <dbReference type="Proteomes" id="UP000007635"/>
    </source>
</evidence>
<accession>A0AAQ4NQG8</accession>
<keyword evidence="11" id="KW-1185">Reference proteome</keyword>
<dbReference type="PANTHER" id="PTHR15352:SF4">
    <property type="entry name" value="LYMPHOID-RESTRICTED MEMBRANE PROTEIN-LIKE ISOFORM X1"/>
    <property type="match status" value="1"/>
</dbReference>
<evidence type="ECO:0000256" key="6">
    <source>
        <dbReference type="ARBA" id="ARBA00023054"/>
    </source>
</evidence>
<feature type="compositionally biased region" description="Acidic residues" evidence="8">
    <location>
        <begin position="54"/>
        <end position="63"/>
    </location>
</feature>
<dbReference type="Proteomes" id="UP000007635">
    <property type="component" value="Chromosome XII"/>
</dbReference>
<evidence type="ECO:0000256" key="7">
    <source>
        <dbReference type="ARBA" id="ARBA00023136"/>
    </source>
</evidence>
<reference evidence="10" key="2">
    <citation type="submission" date="2025-08" db="UniProtKB">
        <authorList>
            <consortium name="Ensembl"/>
        </authorList>
    </citation>
    <scope>IDENTIFICATION</scope>
</reference>
<dbReference type="GeneTree" id="ENSGT00530000063722"/>
<evidence type="ECO:0000256" key="1">
    <source>
        <dbReference type="ARBA" id="ARBA00004167"/>
    </source>
</evidence>
<keyword evidence="5 9" id="KW-1133">Transmembrane helix</keyword>
<dbReference type="AlphaFoldDB" id="A0AAQ4NQG8"/>
<dbReference type="Ensembl" id="ENSGACT00000057166.1">
    <property type="protein sequence ID" value="ENSGACP00000028880.1"/>
    <property type="gene ID" value="ENSGACG00000026299.1"/>
</dbReference>
<feature type="compositionally biased region" description="Basic residues" evidence="8">
    <location>
        <begin position="366"/>
        <end position="377"/>
    </location>
</feature>
<feature type="region of interest" description="Disordered" evidence="8">
    <location>
        <begin position="35"/>
        <end position="71"/>
    </location>
</feature>
<dbReference type="InterPro" id="IPR008677">
    <property type="entry name" value="MRVI1"/>
</dbReference>
<feature type="region of interest" description="Disordered" evidence="8">
    <location>
        <begin position="287"/>
        <end position="399"/>
    </location>
</feature>
<dbReference type="PANTHER" id="PTHR15352">
    <property type="entry name" value="LYMPHOID-RESTRICTED MEMBRANE PROTEIN, JAW1"/>
    <property type="match status" value="1"/>
</dbReference>
<evidence type="ECO:0000256" key="3">
    <source>
        <dbReference type="ARBA" id="ARBA00022490"/>
    </source>
</evidence>
<name>A0AAQ4NQG8_GASAC</name>